<evidence type="ECO:0000259" key="2">
    <source>
        <dbReference type="PROSITE" id="PS50191"/>
    </source>
</evidence>
<dbReference type="SMART" id="SM00506">
    <property type="entry name" value="A1pp"/>
    <property type="match status" value="1"/>
</dbReference>
<dbReference type="PANTHER" id="PTHR11106">
    <property type="entry name" value="GANGLIOSIDE INDUCED DIFFERENTIATION ASSOCIATED PROTEIN 2-RELATED"/>
    <property type="match status" value="1"/>
</dbReference>
<feature type="domain" description="Macro" evidence="3">
    <location>
        <begin position="30"/>
        <end position="222"/>
    </location>
</feature>
<dbReference type="Pfam" id="PF13716">
    <property type="entry name" value="CRAL_TRIO_2"/>
    <property type="match status" value="1"/>
</dbReference>
<dbReference type="InterPro" id="IPR043472">
    <property type="entry name" value="Macro_dom-like"/>
</dbReference>
<feature type="compositionally biased region" description="Acidic residues" evidence="1">
    <location>
        <begin position="17"/>
        <end position="28"/>
    </location>
</feature>
<dbReference type="Gene3D" id="3.40.525.10">
    <property type="entry name" value="CRAL-TRIO lipid binding domain"/>
    <property type="match status" value="1"/>
</dbReference>
<dbReference type="PROSITE" id="PS51154">
    <property type="entry name" value="MACRO"/>
    <property type="match status" value="1"/>
</dbReference>
<protein>
    <recommendedName>
        <fullName evidence="5">Macro domain-containing protein</fullName>
    </recommendedName>
</protein>
<evidence type="ECO:0000313" key="4">
    <source>
        <dbReference type="EMBL" id="CAD9018340.1"/>
    </source>
</evidence>
<dbReference type="EMBL" id="HBGA01078929">
    <property type="protein sequence ID" value="CAD9018340.1"/>
    <property type="molecule type" value="Transcribed_RNA"/>
</dbReference>
<reference evidence="4" key="1">
    <citation type="submission" date="2021-01" db="EMBL/GenBank/DDBJ databases">
        <authorList>
            <person name="Corre E."/>
            <person name="Pelletier E."/>
            <person name="Niang G."/>
            <person name="Scheremetjew M."/>
            <person name="Finn R."/>
            <person name="Kale V."/>
            <person name="Holt S."/>
            <person name="Cochrane G."/>
            <person name="Meng A."/>
            <person name="Brown T."/>
            <person name="Cohen L."/>
        </authorList>
    </citation>
    <scope>NUCLEOTIDE SEQUENCE</scope>
    <source>
        <strain evidence="4">NIES-381</strain>
    </source>
</reference>
<dbReference type="AlphaFoldDB" id="A0A7S1IPL0"/>
<dbReference type="PROSITE" id="PS50191">
    <property type="entry name" value="CRAL_TRIO"/>
    <property type="match status" value="1"/>
</dbReference>
<gene>
    <name evidence="4" type="ORF">EGYM00392_LOCUS29450</name>
</gene>
<dbReference type="PANTHER" id="PTHR11106:SF72">
    <property type="entry name" value="GANGLIOSIDE-INDUCED DIFFERENTIATION-ASSOCIATED PROTEIN 2"/>
    <property type="match status" value="1"/>
</dbReference>
<feature type="region of interest" description="Disordered" evidence="1">
    <location>
        <begin position="1"/>
        <end position="34"/>
    </location>
</feature>
<organism evidence="4">
    <name type="scientific">Eutreptiella gymnastica</name>
    <dbReference type="NCBI Taxonomy" id="73025"/>
    <lineage>
        <taxon>Eukaryota</taxon>
        <taxon>Discoba</taxon>
        <taxon>Euglenozoa</taxon>
        <taxon>Euglenida</taxon>
        <taxon>Spirocuta</taxon>
        <taxon>Euglenophyceae</taxon>
        <taxon>Eutreptiales</taxon>
        <taxon>Eutreptiaceae</taxon>
        <taxon>Eutreptiella</taxon>
    </lineage>
</organism>
<name>A0A7S1IPL0_9EUGL</name>
<dbReference type="SUPFAM" id="SSF52949">
    <property type="entry name" value="Macro domain-like"/>
    <property type="match status" value="1"/>
</dbReference>
<dbReference type="InterPro" id="IPR036865">
    <property type="entry name" value="CRAL-TRIO_dom_sf"/>
</dbReference>
<dbReference type="InterPro" id="IPR001251">
    <property type="entry name" value="CRAL-TRIO_dom"/>
</dbReference>
<evidence type="ECO:0008006" key="5">
    <source>
        <dbReference type="Google" id="ProtNLM"/>
    </source>
</evidence>
<evidence type="ECO:0000256" key="1">
    <source>
        <dbReference type="SAM" id="MobiDB-lite"/>
    </source>
</evidence>
<dbReference type="CDD" id="cd00170">
    <property type="entry name" value="SEC14"/>
    <property type="match status" value="1"/>
</dbReference>
<proteinExistence type="predicted"/>
<dbReference type="SMART" id="SM00516">
    <property type="entry name" value="SEC14"/>
    <property type="match status" value="1"/>
</dbReference>
<accession>A0A7S1IPL0</accession>
<feature type="domain" description="CRAL-TRIO" evidence="2">
    <location>
        <begin position="368"/>
        <end position="519"/>
    </location>
</feature>
<dbReference type="SUPFAM" id="SSF52087">
    <property type="entry name" value="CRAL/TRIO domain"/>
    <property type="match status" value="1"/>
</dbReference>
<dbReference type="Gene3D" id="3.40.220.10">
    <property type="entry name" value="Leucine Aminopeptidase, subunit E, domain 1"/>
    <property type="match status" value="1"/>
</dbReference>
<feature type="compositionally biased region" description="Polar residues" evidence="1">
    <location>
        <begin position="1"/>
        <end position="14"/>
    </location>
</feature>
<sequence length="535" mass="60593">MRSQSGRLQHQKNGPSEVEDPLAEETNEEPSKFPYREDLNDIVSLWQGRICSVECDAIVNAAEEYYNDRRHPLSETIFRLAGPSLDLEVTQIALESNPNNSTIGCRTGDAIITNAYLLPCSKVIHTVGPRYNEKYRTAAENMLHSCYRTCLQTLVENDKSTIIFTCIHSERKNYTLKDGAPVALRTVRRFLERYPGKVKHVVFAMQSAVEHSFYYDQMKLYFPRSKAEERTARHLLPSDTGNEIGEIVCPERQIRIGTAPTHNERSTTSLDFPKVGLSRDHARTTLAGSAHPAVKEGEIDTKAVAKPASSNFGRVSVITGSSALAMTDEVFCGMQGDVDARKKEAVNSAAQDAMIIYGRYIRKAATTDLSHIESWKAIYKCGLDIAGRQTVALVGCRIPAAASWSELLLYFIKLMDVVVNKEYTLVYFHYNLGSRPEFGWLRRIYKLLPQKYKDNLKAVYLIHPTWWLNLGIAFVRPFVSDRFWLKVYRIYDLRQLYSYVPPESIKVPDLILQYNQSLYGDAPATSTAAIGREYL</sequence>
<evidence type="ECO:0000259" key="3">
    <source>
        <dbReference type="PROSITE" id="PS51154"/>
    </source>
</evidence>
<dbReference type="Pfam" id="PF01661">
    <property type="entry name" value="Macro"/>
    <property type="match status" value="1"/>
</dbReference>
<dbReference type="InterPro" id="IPR002589">
    <property type="entry name" value="Macro_dom"/>
</dbReference>